<dbReference type="SUPFAM" id="SSF52833">
    <property type="entry name" value="Thioredoxin-like"/>
    <property type="match status" value="1"/>
</dbReference>
<dbReference type="PROSITE" id="PS51257">
    <property type="entry name" value="PROKAR_LIPOPROTEIN"/>
    <property type="match status" value="1"/>
</dbReference>
<reference evidence="1" key="1">
    <citation type="submission" date="2019-08" db="EMBL/GenBank/DDBJ databases">
        <authorList>
            <person name="Kucharzyk K."/>
            <person name="Murdoch R.W."/>
            <person name="Higgins S."/>
            <person name="Loffler F."/>
        </authorList>
    </citation>
    <scope>NUCLEOTIDE SEQUENCE</scope>
</reference>
<evidence type="ECO:0000313" key="1">
    <source>
        <dbReference type="EMBL" id="MPM39053.1"/>
    </source>
</evidence>
<sequence>MKNLFRIFVVAVIASFAFAACDVIEPPYTDEHNGPDPEDTVKRKILLEDYTGHQCPNCPGAAIIAHQLMEMYPEQIVLVTVHAGYFANLASPNYMTDFRCTTGNDLNTYFGVDLIGNPNGTINRKEFSGSCIVGPDDWSSKISELLLNAPDADINIVRTFNEGTSEVDLTANVDFLNNFSNPVMISAYLTEDSIVDYQKNNDPAIGTTPDIADYVHMHVLRGSINGTWGDTLSATGASAGTQLSKQFDYTVSNANWNKDHMHIVVFIYDATTLEVIQTEEIKLK</sequence>
<gene>
    <name evidence="1" type="ORF">SDC9_85684</name>
</gene>
<dbReference type="Pfam" id="PF11551">
    <property type="entry name" value="Omp28"/>
    <property type="match status" value="1"/>
</dbReference>
<dbReference type="InterPro" id="IPR021615">
    <property type="entry name" value="Omp28"/>
</dbReference>
<dbReference type="EMBL" id="VSSQ01008507">
    <property type="protein sequence ID" value="MPM39053.1"/>
    <property type="molecule type" value="Genomic_DNA"/>
</dbReference>
<protein>
    <recommendedName>
        <fullName evidence="2">Outer membrane protein Omp28</fullName>
    </recommendedName>
</protein>
<comment type="caution">
    <text evidence="1">The sequence shown here is derived from an EMBL/GenBank/DDBJ whole genome shotgun (WGS) entry which is preliminary data.</text>
</comment>
<dbReference type="InterPro" id="IPR013783">
    <property type="entry name" value="Ig-like_fold"/>
</dbReference>
<evidence type="ECO:0008006" key="2">
    <source>
        <dbReference type="Google" id="ProtNLM"/>
    </source>
</evidence>
<dbReference type="InterPro" id="IPR036249">
    <property type="entry name" value="Thioredoxin-like_sf"/>
</dbReference>
<accession>A0A644ZK43</accession>
<proteinExistence type="predicted"/>
<dbReference type="AlphaFoldDB" id="A0A644ZK43"/>
<name>A0A644ZK43_9ZZZZ</name>
<dbReference type="Gene3D" id="2.60.40.10">
    <property type="entry name" value="Immunoglobulins"/>
    <property type="match status" value="1"/>
</dbReference>
<organism evidence="1">
    <name type="scientific">bioreactor metagenome</name>
    <dbReference type="NCBI Taxonomy" id="1076179"/>
    <lineage>
        <taxon>unclassified sequences</taxon>
        <taxon>metagenomes</taxon>
        <taxon>ecological metagenomes</taxon>
    </lineage>
</organism>